<keyword evidence="1 3" id="KW-0560">Oxidoreductase</keyword>
<sequence>MSTMRAVVVFTSGGPEVLRVEEIDRPTPGTGEVLVRVHAAGVNPADLRGRSGFADLPVQYRPSIARPSVPGADVAGEVVAVGAEVTDMAVGDQVYGLVRFPPFDGRGHGRTHAEYVNVPVTDLAPKPKRLNHIEAAAVPMAALTAWQQIHRHGAVAQGERVLVVGAAGGVGHFAVQLARLRGAEVVAVASGRHEEFLRGLGVETFVDYTVGDPIDAVGTVDVVIDCVGGVDSGRWLSVIADGGRLVPITLGFYPPEELSRRGIARVGAQVRSSGADLRELNELFDNGTLVVAIDSVFPLEDARGAHERGERGHVRGKIVLEMAAGGR</sequence>
<dbReference type="PROSITE" id="PS01162">
    <property type="entry name" value="QOR_ZETA_CRYSTAL"/>
    <property type="match status" value="1"/>
</dbReference>
<dbReference type="EC" id="1.-.-.-" evidence="3"/>
<dbReference type="PANTHER" id="PTHR11695">
    <property type="entry name" value="ALCOHOL DEHYDROGENASE RELATED"/>
    <property type="match status" value="1"/>
</dbReference>
<dbReference type="InterPro" id="IPR011032">
    <property type="entry name" value="GroES-like_sf"/>
</dbReference>
<dbReference type="Gene3D" id="3.90.180.10">
    <property type="entry name" value="Medium-chain alcohol dehydrogenases, catalytic domain"/>
    <property type="match status" value="1"/>
</dbReference>
<dbReference type="SMART" id="SM00829">
    <property type="entry name" value="PKS_ER"/>
    <property type="match status" value="1"/>
</dbReference>
<protein>
    <submittedName>
        <fullName evidence="3">NADP-dependent oxidoreductase</fullName>
        <ecNumber evidence="3">1.-.-.-</ecNumber>
    </submittedName>
</protein>
<dbReference type="InterPro" id="IPR050700">
    <property type="entry name" value="YIM1/Zinc_Alcohol_DH_Fams"/>
</dbReference>
<dbReference type="CDD" id="cd05289">
    <property type="entry name" value="MDR_like_2"/>
    <property type="match status" value="1"/>
</dbReference>
<accession>A0ABV3FS05</accession>
<dbReference type="SUPFAM" id="SSF51735">
    <property type="entry name" value="NAD(P)-binding Rossmann-fold domains"/>
    <property type="match status" value="1"/>
</dbReference>
<dbReference type="Proteomes" id="UP001551695">
    <property type="component" value="Unassembled WGS sequence"/>
</dbReference>
<dbReference type="InterPro" id="IPR013154">
    <property type="entry name" value="ADH-like_N"/>
</dbReference>
<dbReference type="SUPFAM" id="SSF50129">
    <property type="entry name" value="GroES-like"/>
    <property type="match status" value="1"/>
</dbReference>
<organism evidence="3 4">
    <name type="scientific">Nocardia aurea</name>
    <dbReference type="NCBI Taxonomy" id="2144174"/>
    <lineage>
        <taxon>Bacteria</taxon>
        <taxon>Bacillati</taxon>
        <taxon>Actinomycetota</taxon>
        <taxon>Actinomycetes</taxon>
        <taxon>Mycobacteriales</taxon>
        <taxon>Nocardiaceae</taxon>
        <taxon>Nocardia</taxon>
    </lineage>
</organism>
<keyword evidence="4" id="KW-1185">Reference proteome</keyword>
<evidence type="ECO:0000313" key="3">
    <source>
        <dbReference type="EMBL" id="MEV0708212.1"/>
    </source>
</evidence>
<comment type="caution">
    <text evidence="3">The sequence shown here is derived from an EMBL/GenBank/DDBJ whole genome shotgun (WGS) entry which is preliminary data.</text>
</comment>
<dbReference type="Pfam" id="PF13602">
    <property type="entry name" value="ADH_zinc_N_2"/>
    <property type="match status" value="1"/>
</dbReference>
<dbReference type="Gene3D" id="3.40.50.720">
    <property type="entry name" value="NAD(P)-binding Rossmann-like Domain"/>
    <property type="match status" value="1"/>
</dbReference>
<dbReference type="EMBL" id="JBFAKC010000004">
    <property type="protein sequence ID" value="MEV0708212.1"/>
    <property type="molecule type" value="Genomic_DNA"/>
</dbReference>
<feature type="domain" description="Enoyl reductase (ER)" evidence="2">
    <location>
        <begin position="13"/>
        <end position="320"/>
    </location>
</feature>
<evidence type="ECO:0000259" key="2">
    <source>
        <dbReference type="SMART" id="SM00829"/>
    </source>
</evidence>
<gene>
    <name evidence="3" type="ORF">AB0I48_11650</name>
</gene>
<dbReference type="InterPro" id="IPR036291">
    <property type="entry name" value="NAD(P)-bd_dom_sf"/>
</dbReference>
<name>A0ABV3FS05_9NOCA</name>
<dbReference type="InterPro" id="IPR002364">
    <property type="entry name" value="Quin_OxRdtase/zeta-crystal_CS"/>
</dbReference>
<dbReference type="RefSeq" id="WP_357782651.1">
    <property type="nucleotide sequence ID" value="NZ_JBFAKC010000004.1"/>
</dbReference>
<dbReference type="GO" id="GO:0016491">
    <property type="term" value="F:oxidoreductase activity"/>
    <property type="evidence" value="ECO:0007669"/>
    <property type="project" value="UniProtKB-KW"/>
</dbReference>
<dbReference type="Pfam" id="PF08240">
    <property type="entry name" value="ADH_N"/>
    <property type="match status" value="1"/>
</dbReference>
<evidence type="ECO:0000313" key="4">
    <source>
        <dbReference type="Proteomes" id="UP001551695"/>
    </source>
</evidence>
<dbReference type="InterPro" id="IPR020843">
    <property type="entry name" value="ER"/>
</dbReference>
<proteinExistence type="predicted"/>
<evidence type="ECO:0000256" key="1">
    <source>
        <dbReference type="ARBA" id="ARBA00023002"/>
    </source>
</evidence>
<reference evidence="3 4" key="1">
    <citation type="submission" date="2024-06" db="EMBL/GenBank/DDBJ databases">
        <title>The Natural Products Discovery Center: Release of the First 8490 Sequenced Strains for Exploring Actinobacteria Biosynthetic Diversity.</title>
        <authorList>
            <person name="Kalkreuter E."/>
            <person name="Kautsar S.A."/>
            <person name="Yang D."/>
            <person name="Bader C.D."/>
            <person name="Teijaro C.N."/>
            <person name="Fluegel L."/>
            <person name="Davis C.M."/>
            <person name="Simpson J.R."/>
            <person name="Lauterbach L."/>
            <person name="Steele A.D."/>
            <person name="Gui C."/>
            <person name="Meng S."/>
            <person name="Li G."/>
            <person name="Viehrig K."/>
            <person name="Ye F."/>
            <person name="Su P."/>
            <person name="Kiefer A.F."/>
            <person name="Nichols A."/>
            <person name="Cepeda A.J."/>
            <person name="Yan W."/>
            <person name="Fan B."/>
            <person name="Jiang Y."/>
            <person name="Adhikari A."/>
            <person name="Zheng C.-J."/>
            <person name="Schuster L."/>
            <person name="Cowan T.M."/>
            <person name="Smanski M.J."/>
            <person name="Chevrette M.G."/>
            <person name="De Carvalho L.P.S."/>
            <person name="Shen B."/>
        </authorList>
    </citation>
    <scope>NUCLEOTIDE SEQUENCE [LARGE SCALE GENOMIC DNA]</scope>
    <source>
        <strain evidence="3 4">NPDC050403</strain>
    </source>
</reference>
<dbReference type="PANTHER" id="PTHR11695:SF294">
    <property type="entry name" value="RETICULON-4-INTERACTING PROTEIN 1, MITOCHONDRIAL"/>
    <property type="match status" value="1"/>
</dbReference>